<keyword evidence="2" id="KW-1185">Reference proteome</keyword>
<proteinExistence type="predicted"/>
<protein>
    <submittedName>
        <fullName evidence="1">Uncharacterized protein</fullName>
    </submittedName>
</protein>
<dbReference type="AlphaFoldDB" id="A0A6J5XZZ7"/>
<accession>A0A6J5XZZ7</accession>
<evidence type="ECO:0000313" key="1">
    <source>
        <dbReference type="EMBL" id="CAB4319476.1"/>
    </source>
</evidence>
<organism evidence="1 2">
    <name type="scientific">Prunus armeniaca</name>
    <name type="common">Apricot</name>
    <name type="synonym">Armeniaca vulgaris</name>
    <dbReference type="NCBI Taxonomy" id="36596"/>
    <lineage>
        <taxon>Eukaryota</taxon>
        <taxon>Viridiplantae</taxon>
        <taxon>Streptophyta</taxon>
        <taxon>Embryophyta</taxon>
        <taxon>Tracheophyta</taxon>
        <taxon>Spermatophyta</taxon>
        <taxon>Magnoliopsida</taxon>
        <taxon>eudicotyledons</taxon>
        <taxon>Gunneridae</taxon>
        <taxon>Pentapetalae</taxon>
        <taxon>rosids</taxon>
        <taxon>fabids</taxon>
        <taxon>Rosales</taxon>
        <taxon>Rosaceae</taxon>
        <taxon>Amygdaloideae</taxon>
        <taxon>Amygdaleae</taxon>
        <taxon>Prunus</taxon>
    </lineage>
</organism>
<name>A0A6J5XZZ7_PRUAR</name>
<sequence>MMKLIRFGPWTLIKAGRLSSMRVEMSLFLLRITGSGISAHIDLCLVWASAQIGGGVVVLGRLLLREIGVGPDILRRLRPEVGTGKQGGEIAWGRKVAGGVGGG</sequence>
<reference evidence="2" key="1">
    <citation type="journal article" date="2020" name="Genome Biol.">
        <title>Gamete binning: chromosome-level and haplotype-resolved genome assembly enabled by high-throughput single-cell sequencing of gamete genomes.</title>
        <authorList>
            <person name="Campoy J.A."/>
            <person name="Sun H."/>
            <person name="Goel M."/>
            <person name="Jiao W.-B."/>
            <person name="Folz-Donahue K."/>
            <person name="Wang N."/>
            <person name="Rubio M."/>
            <person name="Liu C."/>
            <person name="Kukat C."/>
            <person name="Ruiz D."/>
            <person name="Huettel B."/>
            <person name="Schneeberger K."/>
        </authorList>
    </citation>
    <scope>NUCLEOTIDE SEQUENCE [LARGE SCALE GENOMIC DNA]</scope>
    <source>
        <strain evidence="2">cv. Rojo Pasion</strain>
    </source>
</reference>
<evidence type="ECO:0000313" key="2">
    <source>
        <dbReference type="Proteomes" id="UP000507245"/>
    </source>
</evidence>
<dbReference type="EMBL" id="CAEKKB010000008">
    <property type="protein sequence ID" value="CAB4319476.1"/>
    <property type="molecule type" value="Genomic_DNA"/>
</dbReference>
<dbReference type="Proteomes" id="UP000507245">
    <property type="component" value="Unassembled WGS sequence"/>
</dbReference>
<gene>
    <name evidence="1" type="ORF">ORAREDHAP_LOCUS46806</name>
</gene>